<sequence>MHVETVFLKRLYRLLITGERHLRTVLNQYAEHDNSGRAHRSLGLRAPDDDPNVIPLPAAMVRRRQVLGGLLNEYRTTSPRLPHHPQGKPSSAA</sequence>
<evidence type="ECO:0000256" key="1">
    <source>
        <dbReference type="SAM" id="MobiDB-lite"/>
    </source>
</evidence>
<accession>A0ABP3NHB7</accession>
<proteinExistence type="predicted"/>
<evidence type="ECO:0000313" key="3">
    <source>
        <dbReference type="Proteomes" id="UP001501576"/>
    </source>
</evidence>
<evidence type="ECO:0008006" key="4">
    <source>
        <dbReference type="Google" id="ProtNLM"/>
    </source>
</evidence>
<name>A0ABP3NHB7_9ACTN</name>
<evidence type="ECO:0000313" key="2">
    <source>
        <dbReference type="EMBL" id="GAA0544820.1"/>
    </source>
</evidence>
<reference evidence="3" key="1">
    <citation type="journal article" date="2019" name="Int. J. Syst. Evol. Microbiol.">
        <title>The Global Catalogue of Microorganisms (GCM) 10K type strain sequencing project: providing services to taxonomists for standard genome sequencing and annotation.</title>
        <authorList>
            <consortium name="The Broad Institute Genomics Platform"/>
            <consortium name="The Broad Institute Genome Sequencing Center for Infectious Disease"/>
            <person name="Wu L."/>
            <person name="Ma J."/>
        </authorList>
    </citation>
    <scope>NUCLEOTIDE SEQUENCE [LARGE SCALE GENOMIC DNA]</scope>
    <source>
        <strain evidence="3">JCM 5052</strain>
    </source>
</reference>
<organism evidence="2 3">
    <name type="scientific">Streptomyces mordarskii</name>
    <dbReference type="NCBI Taxonomy" id="1226758"/>
    <lineage>
        <taxon>Bacteria</taxon>
        <taxon>Bacillati</taxon>
        <taxon>Actinomycetota</taxon>
        <taxon>Actinomycetes</taxon>
        <taxon>Kitasatosporales</taxon>
        <taxon>Streptomycetaceae</taxon>
        <taxon>Streptomyces</taxon>
    </lineage>
</organism>
<comment type="caution">
    <text evidence="2">The sequence shown here is derived from an EMBL/GenBank/DDBJ whole genome shotgun (WGS) entry which is preliminary data.</text>
</comment>
<keyword evidence="3" id="KW-1185">Reference proteome</keyword>
<gene>
    <name evidence="2" type="ORF">GCM10010390_53660</name>
</gene>
<feature type="region of interest" description="Disordered" evidence="1">
    <location>
        <begin position="71"/>
        <end position="93"/>
    </location>
</feature>
<dbReference type="EMBL" id="BAAABZ010000051">
    <property type="protein sequence ID" value="GAA0544820.1"/>
    <property type="molecule type" value="Genomic_DNA"/>
</dbReference>
<protein>
    <recommendedName>
        <fullName evidence="4">Transposase</fullName>
    </recommendedName>
</protein>
<dbReference type="Proteomes" id="UP001501576">
    <property type="component" value="Unassembled WGS sequence"/>
</dbReference>